<dbReference type="RefSeq" id="WP_270877619.1">
    <property type="nucleotide sequence ID" value="NZ_JAQFVF010000002.1"/>
</dbReference>
<name>A0ABW0K889_9BACL</name>
<comment type="caution">
    <text evidence="1">The sequence shown here is derived from an EMBL/GenBank/DDBJ whole genome shotgun (WGS) entry which is preliminary data.</text>
</comment>
<accession>A0ABW0K889</accession>
<organism evidence="1 2">
    <name type="scientific">Paenibacillus aestuarii</name>
    <dbReference type="NCBI Taxonomy" id="516965"/>
    <lineage>
        <taxon>Bacteria</taxon>
        <taxon>Bacillati</taxon>
        <taxon>Bacillota</taxon>
        <taxon>Bacilli</taxon>
        <taxon>Bacillales</taxon>
        <taxon>Paenibacillaceae</taxon>
        <taxon>Paenibacillus</taxon>
    </lineage>
</organism>
<evidence type="ECO:0000313" key="2">
    <source>
        <dbReference type="Proteomes" id="UP001596044"/>
    </source>
</evidence>
<gene>
    <name evidence="1" type="ORF">ACFPOG_14790</name>
</gene>
<evidence type="ECO:0000313" key="1">
    <source>
        <dbReference type="EMBL" id="MFC5449534.1"/>
    </source>
</evidence>
<reference evidence="2" key="1">
    <citation type="journal article" date="2019" name="Int. J. Syst. Evol. Microbiol.">
        <title>The Global Catalogue of Microorganisms (GCM) 10K type strain sequencing project: providing services to taxonomists for standard genome sequencing and annotation.</title>
        <authorList>
            <consortium name="The Broad Institute Genomics Platform"/>
            <consortium name="The Broad Institute Genome Sequencing Center for Infectious Disease"/>
            <person name="Wu L."/>
            <person name="Ma J."/>
        </authorList>
    </citation>
    <scope>NUCLEOTIDE SEQUENCE [LARGE SCALE GENOMIC DNA]</scope>
    <source>
        <strain evidence="2">KACC 11904</strain>
    </source>
</reference>
<sequence length="221" mass="25543">MDIELLKKYAPSIYFDRNEPFFPVKVGATVLTGPGASPSFPRLFDFKHPKLQYVIEYAIYWDYDIQHLYELEHVWVFVGHDGEVLDCEASSHGRYMKGLLKDRSNIEDGTHVKLYSQPGKHAFSPLLELFELIPNLYTCTNEDAGNMGLIVTDAFKGVYESNEEIDRVVETYLQTFRFVPSMEFVPYAIPEALYVPWSELFVEIPKRIEERIVEICAGIEK</sequence>
<dbReference type="Proteomes" id="UP001596044">
    <property type="component" value="Unassembled WGS sequence"/>
</dbReference>
<proteinExistence type="predicted"/>
<protein>
    <submittedName>
        <fullName evidence="1">Uncharacterized protein</fullName>
    </submittedName>
</protein>
<dbReference type="EMBL" id="JBHSMJ010000020">
    <property type="protein sequence ID" value="MFC5449534.1"/>
    <property type="molecule type" value="Genomic_DNA"/>
</dbReference>
<keyword evidence="2" id="KW-1185">Reference proteome</keyword>